<dbReference type="Gene3D" id="1.10.630.10">
    <property type="entry name" value="Cytochrome P450"/>
    <property type="match status" value="1"/>
</dbReference>
<dbReference type="GO" id="GO:0004497">
    <property type="term" value="F:monooxygenase activity"/>
    <property type="evidence" value="ECO:0007669"/>
    <property type="project" value="UniProtKB-KW"/>
</dbReference>
<dbReference type="InterPro" id="IPR002401">
    <property type="entry name" value="Cyt_P450_E_grp-I"/>
</dbReference>
<evidence type="ECO:0000313" key="11">
    <source>
        <dbReference type="EMBL" id="GMI86791.1"/>
    </source>
</evidence>
<dbReference type="InterPro" id="IPR001128">
    <property type="entry name" value="Cyt_P450"/>
</dbReference>
<dbReference type="EMBL" id="BSYR01000021">
    <property type="protein sequence ID" value="GMI86791.1"/>
    <property type="molecule type" value="Genomic_DNA"/>
</dbReference>
<dbReference type="InterPro" id="IPR017972">
    <property type="entry name" value="Cyt_P450_CS"/>
</dbReference>
<dbReference type="GO" id="GO:0005506">
    <property type="term" value="F:iron ion binding"/>
    <property type="evidence" value="ECO:0007669"/>
    <property type="project" value="InterPro"/>
</dbReference>
<dbReference type="Pfam" id="PF00067">
    <property type="entry name" value="p450"/>
    <property type="match status" value="1"/>
</dbReference>
<dbReference type="GO" id="GO:0006629">
    <property type="term" value="P:lipid metabolic process"/>
    <property type="evidence" value="ECO:0007669"/>
    <property type="project" value="UniProtKB-ARBA"/>
</dbReference>
<comment type="similarity">
    <text evidence="2 9">Belongs to the cytochrome P450 family.</text>
</comment>
<evidence type="ECO:0000256" key="2">
    <source>
        <dbReference type="ARBA" id="ARBA00010617"/>
    </source>
</evidence>
<dbReference type="GO" id="GO:0020037">
    <property type="term" value="F:heme binding"/>
    <property type="evidence" value="ECO:0007669"/>
    <property type="project" value="InterPro"/>
</dbReference>
<proteinExistence type="inferred from homology"/>
<evidence type="ECO:0000256" key="3">
    <source>
        <dbReference type="ARBA" id="ARBA00022617"/>
    </source>
</evidence>
<feature type="signal peptide" evidence="10">
    <location>
        <begin position="1"/>
        <end position="16"/>
    </location>
</feature>
<reference evidence="11" key="1">
    <citation type="submission" date="2023-05" db="EMBL/GenBank/DDBJ databases">
        <title>Genome and transcriptome analyses reveal genes involved in the formation of fine ridges on petal epidermal cells in Hibiscus trionum.</title>
        <authorList>
            <person name="Koshimizu S."/>
            <person name="Masuda S."/>
            <person name="Ishii T."/>
            <person name="Shirasu K."/>
            <person name="Hoshino A."/>
            <person name="Arita M."/>
        </authorList>
    </citation>
    <scope>NUCLEOTIDE SEQUENCE</scope>
    <source>
        <strain evidence="11">Hamamatsu line</strain>
    </source>
</reference>
<dbReference type="PRINTS" id="PR00385">
    <property type="entry name" value="P450"/>
</dbReference>
<keyword evidence="10" id="KW-0732">Signal</keyword>
<comment type="caution">
    <text evidence="11">The sequence shown here is derived from an EMBL/GenBank/DDBJ whole genome shotgun (WGS) entry which is preliminary data.</text>
</comment>
<dbReference type="OrthoDB" id="993953at2759"/>
<dbReference type="PANTHER" id="PTHR24296">
    <property type="entry name" value="CYTOCHROME P450"/>
    <property type="match status" value="1"/>
</dbReference>
<keyword evidence="3 8" id="KW-0349">Heme</keyword>
<keyword evidence="4 8" id="KW-0479">Metal-binding</keyword>
<feature type="binding site" description="axial binding residue" evidence="8">
    <location>
        <position position="453"/>
    </location>
    <ligand>
        <name>heme</name>
        <dbReference type="ChEBI" id="CHEBI:30413"/>
    </ligand>
    <ligandPart>
        <name>Fe</name>
        <dbReference type="ChEBI" id="CHEBI:18248"/>
    </ligandPart>
</feature>
<dbReference type="PROSITE" id="PS00086">
    <property type="entry name" value="CYTOCHROME_P450"/>
    <property type="match status" value="1"/>
</dbReference>
<dbReference type="AlphaFoldDB" id="A0A9W7I0N7"/>
<keyword evidence="7 9" id="KW-0503">Monooxygenase</keyword>
<gene>
    <name evidence="11" type="ORF">HRI_002348400</name>
</gene>
<feature type="chain" id="PRO_5040766302" evidence="10">
    <location>
        <begin position="17"/>
        <end position="507"/>
    </location>
</feature>
<dbReference type="GO" id="GO:0016705">
    <property type="term" value="F:oxidoreductase activity, acting on paired donors, with incorporation or reduction of molecular oxygen"/>
    <property type="evidence" value="ECO:0007669"/>
    <property type="project" value="InterPro"/>
</dbReference>
<evidence type="ECO:0000256" key="5">
    <source>
        <dbReference type="ARBA" id="ARBA00023002"/>
    </source>
</evidence>
<dbReference type="PRINTS" id="PR00463">
    <property type="entry name" value="EP450I"/>
</dbReference>
<evidence type="ECO:0000256" key="8">
    <source>
        <dbReference type="PIRSR" id="PIRSR602401-1"/>
    </source>
</evidence>
<evidence type="ECO:0000256" key="7">
    <source>
        <dbReference type="ARBA" id="ARBA00023033"/>
    </source>
</evidence>
<dbReference type="Proteomes" id="UP001165190">
    <property type="component" value="Unassembled WGS sequence"/>
</dbReference>
<dbReference type="SUPFAM" id="SSF48264">
    <property type="entry name" value="Cytochrome P450"/>
    <property type="match status" value="1"/>
</dbReference>
<comment type="cofactor">
    <cofactor evidence="1 8">
        <name>heme</name>
        <dbReference type="ChEBI" id="CHEBI:30413"/>
    </cofactor>
</comment>
<accession>A0A9W7I0N7</accession>
<keyword evidence="5 9" id="KW-0560">Oxidoreductase</keyword>
<keyword evidence="12" id="KW-1185">Reference proteome</keyword>
<name>A0A9W7I0N7_HIBTR</name>
<evidence type="ECO:0000313" key="12">
    <source>
        <dbReference type="Proteomes" id="UP001165190"/>
    </source>
</evidence>
<dbReference type="InterPro" id="IPR036396">
    <property type="entry name" value="Cyt_P450_sf"/>
</dbReference>
<evidence type="ECO:0000256" key="4">
    <source>
        <dbReference type="ARBA" id="ARBA00022723"/>
    </source>
</evidence>
<protein>
    <submittedName>
        <fullName evidence="11">Cytochrome P450, family 96, subfamily A, polypeptide 10</fullName>
    </submittedName>
</protein>
<dbReference type="CDD" id="cd11064">
    <property type="entry name" value="CYP86A"/>
    <property type="match status" value="1"/>
</dbReference>
<evidence type="ECO:0000256" key="1">
    <source>
        <dbReference type="ARBA" id="ARBA00001971"/>
    </source>
</evidence>
<sequence length="507" mass="58357">MMFSAIIFIVLILFLGHHWYKNRKSPVTNWPVLGMLPSLICNSDRLFDYFTHDLLDSCESGTFKFKGPWFPSLDFVLTSNPMNVNHIFSKNFLNYEKGFEFREIFEPFGEGIVTSDSDIWKIQRKSLHAIMVKNNKYLNYQDMVFRRVLEKGLVPVLEHAVKHGTEVDLEDVLQRFDYDNICLLALGFDPKALSVSCPVVPSKVAFHDIEDCLLFRYVLPLSFWKLQQWLQIGVEKRLSESLEIADRFLYDCIAMKQEKLRGKTIVEDDEFDLVTALLMEEENLSVSGKINDKFLRDTAYNFMAAGKDTVSACLSWFFWLIATNPSVKTKILEEIESNLPTSYKDQNMIMSFTGEELNRFTYLNGALCETLRLYPPVPVNHKTAVRPDVLPSGDTVDGNTRILISYYSMGRSEEIWGRDCLEFKPERWVSDKGDIVHVPTYKFSAFSAGPRTCLGKDMSLKQMKIVAINLLWNYQVEMVEGQLIKPGKCITLHIGNGLKVRIKKKVV</sequence>
<keyword evidence="6 8" id="KW-0408">Iron</keyword>
<evidence type="ECO:0000256" key="9">
    <source>
        <dbReference type="RuleBase" id="RU000461"/>
    </source>
</evidence>
<evidence type="ECO:0000256" key="10">
    <source>
        <dbReference type="SAM" id="SignalP"/>
    </source>
</evidence>
<evidence type="ECO:0000256" key="6">
    <source>
        <dbReference type="ARBA" id="ARBA00023004"/>
    </source>
</evidence>
<organism evidence="11 12">
    <name type="scientific">Hibiscus trionum</name>
    <name type="common">Flower of an hour</name>
    <dbReference type="NCBI Taxonomy" id="183268"/>
    <lineage>
        <taxon>Eukaryota</taxon>
        <taxon>Viridiplantae</taxon>
        <taxon>Streptophyta</taxon>
        <taxon>Embryophyta</taxon>
        <taxon>Tracheophyta</taxon>
        <taxon>Spermatophyta</taxon>
        <taxon>Magnoliopsida</taxon>
        <taxon>eudicotyledons</taxon>
        <taxon>Gunneridae</taxon>
        <taxon>Pentapetalae</taxon>
        <taxon>rosids</taxon>
        <taxon>malvids</taxon>
        <taxon>Malvales</taxon>
        <taxon>Malvaceae</taxon>
        <taxon>Malvoideae</taxon>
        <taxon>Hibiscus</taxon>
    </lineage>
</organism>